<dbReference type="InterPro" id="IPR007863">
    <property type="entry name" value="Peptidase_M16_C"/>
</dbReference>
<comment type="similarity">
    <text evidence="1">Belongs to the peptidase M16 family.</text>
</comment>
<evidence type="ECO:0000313" key="6">
    <source>
        <dbReference type="Proteomes" id="UP000032352"/>
    </source>
</evidence>
<feature type="domain" description="Peptidase M16 C-terminal" evidence="4">
    <location>
        <begin position="193"/>
        <end position="370"/>
    </location>
</feature>
<evidence type="ECO:0000313" key="5">
    <source>
        <dbReference type="EMBL" id="WDE06435.1"/>
    </source>
</evidence>
<gene>
    <name evidence="5" type="ORF">SG34_005815</name>
</gene>
<feature type="domain" description="Peptidase M16 N-terminal" evidence="3">
    <location>
        <begin position="45"/>
        <end position="182"/>
    </location>
</feature>
<dbReference type="InterPro" id="IPR011249">
    <property type="entry name" value="Metalloenz_LuxS/M16"/>
</dbReference>
<keyword evidence="2" id="KW-0732">Signal</keyword>
<feature type="chain" id="PRO_5042124493" evidence="2">
    <location>
        <begin position="22"/>
        <end position="446"/>
    </location>
</feature>
<organism evidence="5 6">
    <name type="scientific">Thalassomonas viridans</name>
    <dbReference type="NCBI Taxonomy" id="137584"/>
    <lineage>
        <taxon>Bacteria</taxon>
        <taxon>Pseudomonadati</taxon>
        <taxon>Pseudomonadota</taxon>
        <taxon>Gammaproteobacteria</taxon>
        <taxon>Alteromonadales</taxon>
        <taxon>Colwelliaceae</taxon>
        <taxon>Thalassomonas</taxon>
    </lineage>
</organism>
<evidence type="ECO:0000259" key="4">
    <source>
        <dbReference type="Pfam" id="PF05193"/>
    </source>
</evidence>
<dbReference type="AlphaFoldDB" id="A0AAF0CAL6"/>
<dbReference type="Proteomes" id="UP000032352">
    <property type="component" value="Chromosome"/>
</dbReference>
<proteinExistence type="inferred from homology"/>
<dbReference type="PANTHER" id="PTHR11851:SF49">
    <property type="entry name" value="MITOCHONDRIAL-PROCESSING PEPTIDASE SUBUNIT ALPHA"/>
    <property type="match status" value="1"/>
</dbReference>
<feature type="signal peptide" evidence="2">
    <location>
        <begin position="1"/>
        <end position="21"/>
    </location>
</feature>
<name>A0AAF0CAL6_9GAMM</name>
<dbReference type="PANTHER" id="PTHR11851">
    <property type="entry name" value="METALLOPROTEASE"/>
    <property type="match status" value="1"/>
</dbReference>
<dbReference type="InterPro" id="IPR011765">
    <property type="entry name" value="Pept_M16_N"/>
</dbReference>
<accession>A0AAF0CAL6</accession>
<sequence>MKPFLKGVLLAAIMLASGTQAATTAADIQTFTLKNGMKIMVLPDSSIPNANMYLFWKVGSRNEYPGITGLSHFFEHMMFNGAKKYGPKMFDRTMEAAGGSNNAYTTENLTVYTNWFPAGAIETIFALEADRIADLAIDEAMVESERGVVSSERTTGLENSNFRAIWQEVKGAAFRAHPYSWPVIGHASDIENWSIADLRQYHKTYYAPNNAVVVISGDVKLERVKALAEKYFAPIPAQAEPKKVHTREPEQTGERRVYVQKASVTTPNIMMAYHVPNTRHPDFYALDILSDILATGKSSRLYHALVNEQQIAGDVFTYFPKSLDANLFYLYGVAARDISAKALEKALIREVNRIIREGVSTQELQKVKNRKLVDFYRSMSTIDGKSDAIGTYELYFDDYRKLFLAPQEYNKVTTEDIRRVAKSYLIKSNRTVGILSSEQDTREDDI</sequence>
<dbReference type="Gene3D" id="3.30.830.10">
    <property type="entry name" value="Metalloenzyme, LuxS/M16 peptidase-like"/>
    <property type="match status" value="2"/>
</dbReference>
<dbReference type="InterPro" id="IPR050361">
    <property type="entry name" value="MPP/UQCRC_Complex"/>
</dbReference>
<dbReference type="Pfam" id="PF05193">
    <property type="entry name" value="Peptidase_M16_C"/>
    <property type="match status" value="1"/>
</dbReference>
<keyword evidence="6" id="KW-1185">Reference proteome</keyword>
<reference evidence="5 6" key="1">
    <citation type="journal article" date="2015" name="Genome Announc.">
        <title>Draft Genome Sequences of Marine Isolates of Thalassomonas viridans and Thalassomonas actiniarum.</title>
        <authorList>
            <person name="Olonade I."/>
            <person name="van Zyl L.J."/>
            <person name="Trindade M."/>
        </authorList>
    </citation>
    <scope>NUCLEOTIDE SEQUENCE [LARGE SCALE GENOMIC DNA]</scope>
    <source>
        <strain evidence="5 6">XOM25</strain>
    </source>
</reference>
<dbReference type="RefSeq" id="WP_044842056.1">
    <property type="nucleotide sequence ID" value="NZ_CP059733.1"/>
</dbReference>
<evidence type="ECO:0000256" key="1">
    <source>
        <dbReference type="ARBA" id="ARBA00007261"/>
    </source>
</evidence>
<dbReference type="SUPFAM" id="SSF63411">
    <property type="entry name" value="LuxS/MPP-like metallohydrolase"/>
    <property type="match status" value="2"/>
</dbReference>
<evidence type="ECO:0000256" key="2">
    <source>
        <dbReference type="SAM" id="SignalP"/>
    </source>
</evidence>
<dbReference type="Pfam" id="PF00675">
    <property type="entry name" value="Peptidase_M16"/>
    <property type="match status" value="1"/>
</dbReference>
<protein>
    <submittedName>
        <fullName evidence="5">Insulinase family protein</fullName>
    </submittedName>
</protein>
<reference evidence="5 6" key="2">
    <citation type="journal article" date="2022" name="Mar. Drugs">
        <title>Bioassay-Guided Fractionation Leads to the Detection of Cholic Acid Generated by the Rare Thalassomonas sp.</title>
        <authorList>
            <person name="Pheiffer F."/>
            <person name="Schneider Y.K."/>
            <person name="Hansen E.H."/>
            <person name="Andersen J.H."/>
            <person name="Isaksson J."/>
            <person name="Busche T."/>
            <person name="R C."/>
            <person name="Kalinowski J."/>
            <person name="Zyl L.V."/>
            <person name="Trindade M."/>
        </authorList>
    </citation>
    <scope>NUCLEOTIDE SEQUENCE [LARGE SCALE GENOMIC DNA]</scope>
    <source>
        <strain evidence="5 6">XOM25</strain>
    </source>
</reference>
<evidence type="ECO:0000259" key="3">
    <source>
        <dbReference type="Pfam" id="PF00675"/>
    </source>
</evidence>
<dbReference type="KEGG" id="tvd:SG34_005815"/>
<dbReference type="GO" id="GO:0046872">
    <property type="term" value="F:metal ion binding"/>
    <property type="evidence" value="ECO:0007669"/>
    <property type="project" value="InterPro"/>
</dbReference>
<dbReference type="EMBL" id="CP059733">
    <property type="protein sequence ID" value="WDE06435.1"/>
    <property type="molecule type" value="Genomic_DNA"/>
</dbReference>